<organism evidence="2 3">
    <name type="scientific">Candidatus Dojkabacteria bacterium</name>
    <dbReference type="NCBI Taxonomy" id="2099670"/>
    <lineage>
        <taxon>Bacteria</taxon>
        <taxon>Candidatus Dojkabacteria</taxon>
    </lineage>
</organism>
<sequence>MEFKKISKNSIQIKPTNSLKVMLEVDSNGYYSLKVVEGDDISSLDRPGEYGIKGLHFVLLEDKSEDFQGKPNVASVSDTLYLNIVILGKNFELSKEAIDKMPDANIVVAPLVNDSKLKGILRKIGPEFIVFVEDFAGFTPDDKTKSGVQSDYPLAAEDSKINITEKDLSEDEDSSTTSYLLK</sequence>
<comment type="caution">
    <text evidence="2">The sequence shown here is derived from an EMBL/GenBank/DDBJ whole genome shotgun (WGS) entry which is preliminary data.</text>
</comment>
<evidence type="ECO:0000313" key="2">
    <source>
        <dbReference type="EMBL" id="MCA9386410.1"/>
    </source>
</evidence>
<feature type="region of interest" description="Disordered" evidence="1">
    <location>
        <begin position="163"/>
        <end position="182"/>
    </location>
</feature>
<proteinExistence type="predicted"/>
<dbReference type="AlphaFoldDB" id="A0A955RL70"/>
<protein>
    <submittedName>
        <fullName evidence="2">Uncharacterized protein</fullName>
    </submittedName>
</protein>
<evidence type="ECO:0000256" key="1">
    <source>
        <dbReference type="SAM" id="MobiDB-lite"/>
    </source>
</evidence>
<dbReference type="EMBL" id="JAGQLF010000001">
    <property type="protein sequence ID" value="MCA9386410.1"/>
    <property type="molecule type" value="Genomic_DNA"/>
</dbReference>
<evidence type="ECO:0000313" key="3">
    <source>
        <dbReference type="Proteomes" id="UP000714915"/>
    </source>
</evidence>
<reference evidence="2" key="2">
    <citation type="journal article" date="2021" name="Microbiome">
        <title>Successional dynamics and alternative stable states in a saline activated sludge microbial community over 9 years.</title>
        <authorList>
            <person name="Wang Y."/>
            <person name="Ye J."/>
            <person name="Ju F."/>
            <person name="Liu L."/>
            <person name="Boyd J.A."/>
            <person name="Deng Y."/>
            <person name="Parks D.H."/>
            <person name="Jiang X."/>
            <person name="Yin X."/>
            <person name="Woodcroft B.J."/>
            <person name="Tyson G.W."/>
            <person name="Hugenholtz P."/>
            <person name="Polz M.F."/>
            <person name="Zhang T."/>
        </authorList>
    </citation>
    <scope>NUCLEOTIDE SEQUENCE</scope>
    <source>
        <strain evidence="2">HKST-UBA09</strain>
    </source>
</reference>
<gene>
    <name evidence="2" type="ORF">KC669_00065</name>
</gene>
<dbReference type="Proteomes" id="UP000714915">
    <property type="component" value="Unassembled WGS sequence"/>
</dbReference>
<accession>A0A955RL70</accession>
<reference evidence="2" key="1">
    <citation type="submission" date="2020-04" db="EMBL/GenBank/DDBJ databases">
        <authorList>
            <person name="Zhang T."/>
        </authorList>
    </citation>
    <scope>NUCLEOTIDE SEQUENCE</scope>
    <source>
        <strain evidence="2">HKST-UBA09</strain>
    </source>
</reference>
<name>A0A955RL70_9BACT</name>